<dbReference type="HOGENOM" id="CLU_1486404_0_0_4"/>
<sequence>MNLSNLAASVAAKYPGMSIEDIRPTATRGLWVVETPCGGAEHGCKNTVHNLCPENTSCLRQVTFLDDVRDDAPAARRFASWREHRRLLDMNPPRIFRAKLKSRREMERDIPRNALGWWHDVCPGKTLYLRDATERDLARCIRNPGTSIEPTDYWCELPEDGSLVNKLAIKSLVEVSLETVL</sequence>
<accession>A4JU87</accession>
<gene>
    <name evidence="1" type="ordered locus">Bcep1808_6953</name>
</gene>
<evidence type="ECO:0000313" key="1">
    <source>
        <dbReference type="EMBL" id="ABO59840.1"/>
    </source>
</evidence>
<dbReference type="AlphaFoldDB" id="A4JU87"/>
<geneLocation type="plasmid" evidence="1 2">
    <name>pBVIE01</name>
</geneLocation>
<organism evidence="1 2">
    <name type="scientific">Burkholderia vietnamiensis (strain G4 / LMG 22486)</name>
    <name type="common">Burkholderia cepacia (strain R1808)</name>
    <dbReference type="NCBI Taxonomy" id="269482"/>
    <lineage>
        <taxon>Bacteria</taxon>
        <taxon>Pseudomonadati</taxon>
        <taxon>Pseudomonadota</taxon>
        <taxon>Betaproteobacteria</taxon>
        <taxon>Burkholderiales</taxon>
        <taxon>Burkholderiaceae</taxon>
        <taxon>Burkholderia</taxon>
        <taxon>Burkholderia cepacia complex</taxon>
    </lineage>
</organism>
<name>A4JU87_BURVG</name>
<dbReference type="KEGG" id="bvi:Bcep1808_6953"/>
<keyword evidence="1" id="KW-0614">Plasmid</keyword>
<protein>
    <submittedName>
        <fullName evidence="1">Uncharacterized protein</fullName>
    </submittedName>
</protein>
<evidence type="ECO:0000313" key="2">
    <source>
        <dbReference type="Proteomes" id="UP000002287"/>
    </source>
</evidence>
<reference evidence="1 2" key="1">
    <citation type="submission" date="2007-03" db="EMBL/GenBank/DDBJ databases">
        <title>Complete sequence of plasmid pBVIE01 of Burkholderia vietnamiensis G4.</title>
        <authorList>
            <consortium name="US DOE Joint Genome Institute"/>
            <person name="Copeland A."/>
            <person name="Lucas S."/>
            <person name="Lapidus A."/>
            <person name="Barry K."/>
            <person name="Detter J.C."/>
            <person name="Glavina del Rio T."/>
            <person name="Hammon N."/>
            <person name="Israni S."/>
            <person name="Dalin E."/>
            <person name="Tice H."/>
            <person name="Pitluck S."/>
            <person name="Chain P."/>
            <person name="Malfatti S."/>
            <person name="Shin M."/>
            <person name="Vergez L."/>
            <person name="Schmutz J."/>
            <person name="Larimer F."/>
            <person name="Land M."/>
            <person name="Hauser L."/>
            <person name="Kyrpides N."/>
            <person name="Tiedje J."/>
            <person name="Richardson P."/>
        </authorList>
    </citation>
    <scope>NUCLEOTIDE SEQUENCE [LARGE SCALE GENOMIC DNA]</scope>
    <source>
        <strain evidence="2">G4 / LMG 22486</strain>
        <plasmid evidence="1 2">pBVIE01</plasmid>
    </source>
</reference>
<proteinExistence type="predicted"/>
<dbReference type="Proteomes" id="UP000002287">
    <property type="component" value="Plasmid pBVIE01"/>
</dbReference>
<dbReference type="EMBL" id="CP000617">
    <property type="protein sequence ID" value="ABO59840.1"/>
    <property type="molecule type" value="Genomic_DNA"/>
</dbReference>